<dbReference type="EC" id="2.7.1.39" evidence="7 8"/>
<keyword evidence="2 7" id="KW-0808">Transferase</keyword>
<dbReference type="InterPro" id="IPR000870">
    <property type="entry name" value="Homoserine_kinase"/>
</dbReference>
<dbReference type="PANTHER" id="PTHR20861">
    <property type="entry name" value="HOMOSERINE/4-DIPHOSPHOCYTIDYL-2-C-METHYL-D-ERYTHRITOL KINASE"/>
    <property type="match status" value="1"/>
</dbReference>
<dbReference type="Gene3D" id="3.30.230.10">
    <property type="match status" value="1"/>
</dbReference>
<feature type="domain" description="GHMP kinase N-terminal" evidence="9">
    <location>
        <begin position="69"/>
        <end position="148"/>
    </location>
</feature>
<organism evidence="11 12">
    <name type="scientific">Flaviaesturariibacter amylovorans</name>
    <dbReference type="NCBI Taxonomy" id="1084520"/>
    <lineage>
        <taxon>Bacteria</taxon>
        <taxon>Pseudomonadati</taxon>
        <taxon>Bacteroidota</taxon>
        <taxon>Chitinophagia</taxon>
        <taxon>Chitinophagales</taxon>
        <taxon>Chitinophagaceae</taxon>
        <taxon>Flaviaestuariibacter</taxon>
    </lineage>
</organism>
<evidence type="ECO:0000256" key="7">
    <source>
        <dbReference type="HAMAP-Rule" id="MF_00384"/>
    </source>
</evidence>
<dbReference type="EMBL" id="BAABGY010000007">
    <property type="protein sequence ID" value="GAA4332106.1"/>
    <property type="molecule type" value="Genomic_DNA"/>
</dbReference>
<gene>
    <name evidence="7" type="primary">thrB</name>
    <name evidence="11" type="ORF">GCM10023184_24430</name>
</gene>
<dbReference type="SUPFAM" id="SSF55060">
    <property type="entry name" value="GHMP Kinase, C-terminal domain"/>
    <property type="match status" value="1"/>
</dbReference>
<dbReference type="SUPFAM" id="SSF54211">
    <property type="entry name" value="Ribosomal protein S5 domain 2-like"/>
    <property type="match status" value="1"/>
</dbReference>
<sequence length="307" mass="32169">MKEEVTVQAPGSVSNLGSGFDVLGFALGAPYDVLTLRRTDTPGVRLINDSPFDLPGDPEKNVSGVVLLAALQRAGAAHGFELRVEKRIKPGSGIGSSAASAAGAAVAANELLGNIFSKEDLLDLAMEGEALASGSRHADNVAPCIYGGVTLVRSLDPVDIIALPPADLFVTIVHPQIEVSTAYARSILPKELPMRSAVRQWGNLGALVAGFYRNDPELIGRSMEDVVAEPYRKALIPGFEAVRTASRQAGALGGGISGSGPSLFQFSRTEATAEAIAAAMRDVYTGLGIEHRTYVTTIDPRGVRVMC</sequence>
<evidence type="ECO:0000259" key="10">
    <source>
        <dbReference type="Pfam" id="PF08544"/>
    </source>
</evidence>
<dbReference type="InterPro" id="IPR036554">
    <property type="entry name" value="GHMP_kinase_C_sf"/>
</dbReference>
<protein>
    <recommendedName>
        <fullName evidence="7 8">Homoserine kinase</fullName>
        <shortName evidence="7">HK</shortName>
        <shortName evidence="7">HSK</shortName>
        <ecNumber evidence="7 8">2.7.1.39</ecNumber>
    </recommendedName>
</protein>
<comment type="similarity">
    <text evidence="7">Belongs to the GHMP kinase family. Homoserine kinase subfamily.</text>
</comment>
<evidence type="ECO:0000256" key="1">
    <source>
        <dbReference type="ARBA" id="ARBA00022605"/>
    </source>
</evidence>
<dbReference type="InterPro" id="IPR020568">
    <property type="entry name" value="Ribosomal_Su5_D2-typ_SF"/>
</dbReference>
<evidence type="ECO:0000256" key="8">
    <source>
        <dbReference type="NCBIfam" id="TIGR00191"/>
    </source>
</evidence>
<dbReference type="PANTHER" id="PTHR20861:SF1">
    <property type="entry name" value="HOMOSERINE KINASE"/>
    <property type="match status" value="1"/>
</dbReference>
<comment type="function">
    <text evidence="7">Catalyzes the ATP-dependent phosphorylation of L-homoserine to L-homoserine phosphate.</text>
</comment>
<comment type="caution">
    <text evidence="11">The sequence shown here is derived from an EMBL/GenBank/DDBJ whole genome shotgun (WGS) entry which is preliminary data.</text>
</comment>
<dbReference type="NCBIfam" id="NF002288">
    <property type="entry name" value="PRK01212.1-4"/>
    <property type="match status" value="1"/>
</dbReference>
<dbReference type="PIRSF" id="PIRSF000676">
    <property type="entry name" value="Homoser_kin"/>
    <property type="match status" value="1"/>
</dbReference>
<evidence type="ECO:0000313" key="12">
    <source>
        <dbReference type="Proteomes" id="UP001501725"/>
    </source>
</evidence>
<dbReference type="InterPro" id="IPR006204">
    <property type="entry name" value="GHMP_kinase_N_dom"/>
</dbReference>
<reference evidence="12" key="1">
    <citation type="journal article" date="2019" name="Int. J. Syst. Evol. Microbiol.">
        <title>The Global Catalogue of Microorganisms (GCM) 10K type strain sequencing project: providing services to taxonomists for standard genome sequencing and annotation.</title>
        <authorList>
            <consortium name="The Broad Institute Genomics Platform"/>
            <consortium name="The Broad Institute Genome Sequencing Center for Infectious Disease"/>
            <person name="Wu L."/>
            <person name="Ma J."/>
        </authorList>
    </citation>
    <scope>NUCLEOTIDE SEQUENCE [LARGE SCALE GENOMIC DNA]</scope>
    <source>
        <strain evidence="12">JCM 17919</strain>
    </source>
</reference>
<feature type="domain" description="GHMP kinase C-terminal" evidence="10">
    <location>
        <begin position="208"/>
        <end position="284"/>
    </location>
</feature>
<dbReference type="PRINTS" id="PR00958">
    <property type="entry name" value="HOMSERKINASE"/>
</dbReference>
<dbReference type="NCBIfam" id="TIGR00191">
    <property type="entry name" value="thrB"/>
    <property type="match status" value="1"/>
</dbReference>
<evidence type="ECO:0000256" key="6">
    <source>
        <dbReference type="ARBA" id="ARBA00022840"/>
    </source>
</evidence>
<evidence type="ECO:0000259" key="9">
    <source>
        <dbReference type="Pfam" id="PF00288"/>
    </source>
</evidence>
<evidence type="ECO:0000256" key="5">
    <source>
        <dbReference type="ARBA" id="ARBA00022777"/>
    </source>
</evidence>
<dbReference type="InterPro" id="IPR014721">
    <property type="entry name" value="Ribsml_uS5_D2-typ_fold_subgr"/>
</dbReference>
<keyword evidence="5 7" id="KW-0418">Kinase</keyword>
<dbReference type="Gene3D" id="3.30.70.890">
    <property type="entry name" value="GHMP kinase, C-terminal domain"/>
    <property type="match status" value="1"/>
</dbReference>
<accession>A0ABP8GZE7</accession>
<evidence type="ECO:0000256" key="4">
    <source>
        <dbReference type="ARBA" id="ARBA00022741"/>
    </source>
</evidence>
<dbReference type="HAMAP" id="MF_00384">
    <property type="entry name" value="Homoser_kinase"/>
    <property type="match status" value="1"/>
</dbReference>
<dbReference type="Pfam" id="PF08544">
    <property type="entry name" value="GHMP_kinases_C"/>
    <property type="match status" value="1"/>
</dbReference>
<keyword evidence="12" id="KW-1185">Reference proteome</keyword>
<proteinExistence type="inferred from homology"/>
<keyword evidence="3 7" id="KW-0791">Threonine biosynthesis</keyword>
<comment type="subcellular location">
    <subcellularLocation>
        <location evidence="7">Cytoplasm</location>
    </subcellularLocation>
</comment>
<keyword evidence="7" id="KW-0963">Cytoplasm</keyword>
<keyword evidence="1 7" id="KW-0028">Amino-acid biosynthesis</keyword>
<evidence type="ECO:0000256" key="3">
    <source>
        <dbReference type="ARBA" id="ARBA00022697"/>
    </source>
</evidence>
<dbReference type="RefSeq" id="WP_345256018.1">
    <property type="nucleotide sequence ID" value="NZ_BAABGY010000007.1"/>
</dbReference>
<name>A0ABP8GZE7_9BACT</name>
<dbReference type="Pfam" id="PF00288">
    <property type="entry name" value="GHMP_kinases_N"/>
    <property type="match status" value="1"/>
</dbReference>
<keyword evidence="6 7" id="KW-0067">ATP-binding</keyword>
<evidence type="ECO:0000256" key="2">
    <source>
        <dbReference type="ARBA" id="ARBA00022679"/>
    </source>
</evidence>
<evidence type="ECO:0000313" key="11">
    <source>
        <dbReference type="EMBL" id="GAA4332106.1"/>
    </source>
</evidence>
<comment type="pathway">
    <text evidence="7">Amino-acid biosynthesis; L-threonine biosynthesis; L-threonine from L-aspartate: step 4/5.</text>
</comment>
<keyword evidence="4 7" id="KW-0547">Nucleotide-binding</keyword>
<dbReference type="InterPro" id="IPR013750">
    <property type="entry name" value="GHMP_kinase_C_dom"/>
</dbReference>
<dbReference type="Proteomes" id="UP001501725">
    <property type="component" value="Unassembled WGS sequence"/>
</dbReference>
<comment type="catalytic activity">
    <reaction evidence="7">
        <text>L-homoserine + ATP = O-phospho-L-homoserine + ADP + H(+)</text>
        <dbReference type="Rhea" id="RHEA:13985"/>
        <dbReference type="ChEBI" id="CHEBI:15378"/>
        <dbReference type="ChEBI" id="CHEBI:30616"/>
        <dbReference type="ChEBI" id="CHEBI:57476"/>
        <dbReference type="ChEBI" id="CHEBI:57590"/>
        <dbReference type="ChEBI" id="CHEBI:456216"/>
        <dbReference type="EC" id="2.7.1.39"/>
    </reaction>
</comment>
<dbReference type="GO" id="GO:0016301">
    <property type="term" value="F:kinase activity"/>
    <property type="evidence" value="ECO:0007669"/>
    <property type="project" value="UniProtKB-KW"/>
</dbReference>
<comment type="caution">
    <text evidence="7">Lacks conserved residue(s) required for the propagation of feature annotation.</text>
</comment>